<organism evidence="1 2">
    <name type="scientific">Synaphobranchus kaupii</name>
    <name type="common">Kaup's arrowtooth eel</name>
    <dbReference type="NCBI Taxonomy" id="118154"/>
    <lineage>
        <taxon>Eukaryota</taxon>
        <taxon>Metazoa</taxon>
        <taxon>Chordata</taxon>
        <taxon>Craniata</taxon>
        <taxon>Vertebrata</taxon>
        <taxon>Euteleostomi</taxon>
        <taxon>Actinopterygii</taxon>
        <taxon>Neopterygii</taxon>
        <taxon>Teleostei</taxon>
        <taxon>Anguilliformes</taxon>
        <taxon>Synaphobranchidae</taxon>
        <taxon>Synaphobranchus</taxon>
    </lineage>
</organism>
<reference evidence="1" key="1">
    <citation type="journal article" date="2023" name="Science">
        <title>Genome structures resolve the early diversification of teleost fishes.</title>
        <authorList>
            <person name="Parey E."/>
            <person name="Louis A."/>
            <person name="Montfort J."/>
            <person name="Bouchez O."/>
            <person name="Roques C."/>
            <person name="Iampietro C."/>
            <person name="Lluch J."/>
            <person name="Castinel A."/>
            <person name="Donnadieu C."/>
            <person name="Desvignes T."/>
            <person name="Floi Bucao C."/>
            <person name="Jouanno E."/>
            <person name="Wen M."/>
            <person name="Mejri S."/>
            <person name="Dirks R."/>
            <person name="Jansen H."/>
            <person name="Henkel C."/>
            <person name="Chen W.J."/>
            <person name="Zahm M."/>
            <person name="Cabau C."/>
            <person name="Klopp C."/>
            <person name="Thompson A.W."/>
            <person name="Robinson-Rechavi M."/>
            <person name="Braasch I."/>
            <person name="Lecointre G."/>
            <person name="Bobe J."/>
            <person name="Postlethwait J.H."/>
            <person name="Berthelot C."/>
            <person name="Roest Crollius H."/>
            <person name="Guiguen Y."/>
        </authorList>
    </citation>
    <scope>NUCLEOTIDE SEQUENCE</scope>
    <source>
        <strain evidence="1">WJC10195</strain>
    </source>
</reference>
<evidence type="ECO:0000313" key="1">
    <source>
        <dbReference type="EMBL" id="KAJ8373698.1"/>
    </source>
</evidence>
<dbReference type="EMBL" id="JAINUF010000002">
    <property type="protein sequence ID" value="KAJ8373698.1"/>
    <property type="molecule type" value="Genomic_DNA"/>
</dbReference>
<protein>
    <submittedName>
        <fullName evidence="1">Uncharacterized protein</fullName>
    </submittedName>
</protein>
<accession>A0A9Q1J8N0</accession>
<evidence type="ECO:0000313" key="2">
    <source>
        <dbReference type="Proteomes" id="UP001152622"/>
    </source>
</evidence>
<dbReference type="OrthoDB" id="8936366at2759"/>
<proteinExistence type="predicted"/>
<dbReference type="Proteomes" id="UP001152622">
    <property type="component" value="Chromosome 2"/>
</dbReference>
<keyword evidence="2" id="KW-1185">Reference proteome</keyword>
<name>A0A9Q1J8N0_SYNKA</name>
<gene>
    <name evidence="1" type="ORF">SKAU_G00042780</name>
</gene>
<dbReference type="AlphaFoldDB" id="A0A9Q1J8N0"/>
<sequence length="75" mass="8369">MNAYVSNPRKLFSTFFSLLIPPPPPSPSFLSADDFLTNFKGEVATIWNSFTQPVTPHIPHNDPTTTLSSFKTLED</sequence>
<feature type="non-terminal residue" evidence="1">
    <location>
        <position position="75"/>
    </location>
</feature>
<comment type="caution">
    <text evidence="1">The sequence shown here is derived from an EMBL/GenBank/DDBJ whole genome shotgun (WGS) entry which is preliminary data.</text>
</comment>